<dbReference type="Pfam" id="PF08245">
    <property type="entry name" value="Mur_ligase_M"/>
    <property type="match status" value="1"/>
</dbReference>
<dbReference type="InterPro" id="IPR036615">
    <property type="entry name" value="Mur_ligase_C_dom_sf"/>
</dbReference>
<dbReference type="SUPFAM" id="SSF53623">
    <property type="entry name" value="MurD-like peptide ligases, catalytic domain"/>
    <property type="match status" value="1"/>
</dbReference>
<evidence type="ECO:0000256" key="10">
    <source>
        <dbReference type="ARBA" id="ARBA00047493"/>
    </source>
</evidence>
<dbReference type="PANTHER" id="PTHR11136:SF0">
    <property type="entry name" value="DIHYDROFOLATE SYNTHETASE-RELATED"/>
    <property type="match status" value="1"/>
</dbReference>
<organism evidence="14 15">
    <name type="scientific">Natronobacillus azotifigens</name>
    <dbReference type="NCBI Taxonomy" id="472978"/>
    <lineage>
        <taxon>Bacteria</taxon>
        <taxon>Bacillati</taxon>
        <taxon>Bacillota</taxon>
        <taxon>Bacilli</taxon>
        <taxon>Bacillales</taxon>
        <taxon>Bacillaceae</taxon>
        <taxon>Natronobacillus</taxon>
    </lineage>
</organism>
<protein>
    <recommendedName>
        <fullName evidence="3">tetrahydrofolate synthase</fullName>
        <ecNumber evidence="3">6.3.2.17</ecNumber>
    </recommendedName>
    <alternativeName>
        <fullName evidence="9">Tetrahydrofolylpolyglutamate synthase</fullName>
    </alternativeName>
</protein>
<dbReference type="FunFam" id="3.40.1190.10:FF:000011">
    <property type="entry name" value="Folylpolyglutamate synthase/dihydrofolate synthase"/>
    <property type="match status" value="1"/>
</dbReference>
<dbReference type="GO" id="GO:0005737">
    <property type="term" value="C:cytoplasm"/>
    <property type="evidence" value="ECO:0007669"/>
    <property type="project" value="TreeGrafter"/>
</dbReference>
<reference evidence="14" key="1">
    <citation type="submission" date="2022-11" db="EMBL/GenBank/DDBJ databases">
        <title>WGS of Natronobacillus azotifigens 24KS-1, an anaerobic diazotrophic haloalkaliphile from soda-rich habitats.</title>
        <authorList>
            <person name="Sorokin D.Y."/>
            <person name="Merkel A.Y."/>
        </authorList>
    </citation>
    <scope>NUCLEOTIDE SEQUENCE</scope>
    <source>
        <strain evidence="14">24KS-1</strain>
    </source>
</reference>
<evidence type="ECO:0000313" key="14">
    <source>
        <dbReference type="EMBL" id="MCZ0702415.1"/>
    </source>
</evidence>
<dbReference type="NCBIfam" id="TIGR01499">
    <property type="entry name" value="folC"/>
    <property type="match status" value="1"/>
</dbReference>
<dbReference type="GO" id="GO:0004326">
    <property type="term" value="F:tetrahydrofolylpolyglutamate synthase activity"/>
    <property type="evidence" value="ECO:0007669"/>
    <property type="project" value="UniProtKB-EC"/>
</dbReference>
<comment type="caution">
    <text evidence="14">The sequence shown here is derived from an EMBL/GenBank/DDBJ whole genome shotgun (WGS) entry which is preliminary data.</text>
</comment>
<gene>
    <name evidence="14" type="ORF">OWO01_04215</name>
</gene>
<dbReference type="Gene3D" id="3.40.1190.10">
    <property type="entry name" value="Mur-like, catalytic domain"/>
    <property type="match status" value="1"/>
</dbReference>
<name>A0A9J6RA52_9BACI</name>
<comment type="cofactor">
    <cofactor evidence="1">
        <name>Mg(2+)</name>
        <dbReference type="ChEBI" id="CHEBI:18420"/>
    </cofactor>
</comment>
<evidence type="ECO:0000256" key="11">
    <source>
        <dbReference type="PIRNR" id="PIRNR001563"/>
    </source>
</evidence>
<accession>A0A9J6RA52</accession>
<keyword evidence="5" id="KW-0479">Metal-binding</keyword>
<dbReference type="InterPro" id="IPR004101">
    <property type="entry name" value="Mur_ligase_C"/>
</dbReference>
<evidence type="ECO:0000256" key="8">
    <source>
        <dbReference type="ARBA" id="ARBA00022842"/>
    </source>
</evidence>
<dbReference type="GO" id="GO:0008841">
    <property type="term" value="F:dihydrofolate synthase activity"/>
    <property type="evidence" value="ECO:0007669"/>
    <property type="project" value="TreeGrafter"/>
</dbReference>
<dbReference type="SUPFAM" id="SSF53244">
    <property type="entry name" value="MurD-like peptide ligases, peptide-binding domain"/>
    <property type="match status" value="1"/>
</dbReference>
<keyword evidence="4 11" id="KW-0436">Ligase</keyword>
<keyword evidence="15" id="KW-1185">Reference proteome</keyword>
<dbReference type="Pfam" id="PF02875">
    <property type="entry name" value="Mur_ligase_C"/>
    <property type="match status" value="1"/>
</dbReference>
<evidence type="ECO:0000256" key="4">
    <source>
        <dbReference type="ARBA" id="ARBA00022598"/>
    </source>
</evidence>
<dbReference type="PANTHER" id="PTHR11136">
    <property type="entry name" value="FOLYLPOLYGLUTAMATE SYNTHASE-RELATED"/>
    <property type="match status" value="1"/>
</dbReference>
<dbReference type="InterPro" id="IPR001645">
    <property type="entry name" value="Folylpolyglutamate_synth"/>
</dbReference>
<dbReference type="Proteomes" id="UP001084197">
    <property type="component" value="Unassembled WGS sequence"/>
</dbReference>
<dbReference type="GO" id="GO:0005524">
    <property type="term" value="F:ATP binding"/>
    <property type="evidence" value="ECO:0007669"/>
    <property type="project" value="UniProtKB-KW"/>
</dbReference>
<dbReference type="InterPro" id="IPR013221">
    <property type="entry name" value="Mur_ligase_cen"/>
</dbReference>
<dbReference type="EC" id="6.3.2.17" evidence="3"/>
<evidence type="ECO:0000313" key="15">
    <source>
        <dbReference type="Proteomes" id="UP001084197"/>
    </source>
</evidence>
<keyword evidence="8" id="KW-0460">Magnesium</keyword>
<dbReference type="Gene3D" id="3.90.190.20">
    <property type="entry name" value="Mur ligase, C-terminal domain"/>
    <property type="match status" value="1"/>
</dbReference>
<evidence type="ECO:0000256" key="2">
    <source>
        <dbReference type="ARBA" id="ARBA00008276"/>
    </source>
</evidence>
<dbReference type="RefSeq" id="WP_268779183.1">
    <property type="nucleotide sequence ID" value="NZ_JAPRAT010000005.1"/>
</dbReference>
<evidence type="ECO:0000256" key="9">
    <source>
        <dbReference type="ARBA" id="ARBA00030592"/>
    </source>
</evidence>
<evidence type="ECO:0000256" key="1">
    <source>
        <dbReference type="ARBA" id="ARBA00001946"/>
    </source>
</evidence>
<dbReference type="InterPro" id="IPR036565">
    <property type="entry name" value="Mur-like_cat_sf"/>
</dbReference>
<proteinExistence type="inferred from homology"/>
<dbReference type="AlphaFoldDB" id="A0A9J6RA52"/>
<evidence type="ECO:0000256" key="5">
    <source>
        <dbReference type="ARBA" id="ARBA00022723"/>
    </source>
</evidence>
<dbReference type="GO" id="GO:0046872">
    <property type="term" value="F:metal ion binding"/>
    <property type="evidence" value="ECO:0007669"/>
    <property type="project" value="UniProtKB-KW"/>
</dbReference>
<dbReference type="EMBL" id="JAPRAT010000005">
    <property type="protein sequence ID" value="MCZ0702415.1"/>
    <property type="molecule type" value="Genomic_DNA"/>
</dbReference>
<evidence type="ECO:0000256" key="7">
    <source>
        <dbReference type="ARBA" id="ARBA00022840"/>
    </source>
</evidence>
<evidence type="ECO:0000256" key="6">
    <source>
        <dbReference type="ARBA" id="ARBA00022741"/>
    </source>
</evidence>
<feature type="domain" description="Mur ligase central" evidence="13">
    <location>
        <begin position="46"/>
        <end position="269"/>
    </location>
</feature>
<sequence length="426" mass="47773">MSIKIDRIDQFFTERNKVGIKPGLDRMELLLQAVGNPEKELNAIHIAGTNGKGSTLTYLSKTFETAGYRVGTFSSPSITTRQAMIQINGEPIQDEDFIRYFVALQPIISELDEKNNPASAFEIIVAIAMQFFADVSDIAIIEAGMGGKEDATNCFTPLLSIITSIGLDHVEFLGDTLQEIATHKTGIVKQDRPVVIGKLPESARHVIVKNATKKQAPVYQWNSDFFAQKVTMNQNRQEQFHFRYHQEDIAITLAMAGVHQIENASLSIMSLLLLKENYPSITNEVIQMGVKKAQIPARFEVIHRDPMIIIDGAHNEASINALLATIDRTYPGQAKQLVFAAFQDKPLKRMIEKVDDHFDQIVFTTFEHLRASTSASLYALSSHPYKRDEGNWRSVIDQIINSEQNSRITFVAGSLDFVGKVRQYIK</sequence>
<comment type="similarity">
    <text evidence="2 11">Belongs to the folylpolyglutamate synthase family.</text>
</comment>
<feature type="domain" description="Mur ligase C-terminal" evidence="12">
    <location>
        <begin position="298"/>
        <end position="414"/>
    </location>
</feature>
<dbReference type="PIRSF" id="PIRSF001563">
    <property type="entry name" value="Folylpolyglu_synth"/>
    <property type="match status" value="1"/>
</dbReference>
<evidence type="ECO:0000259" key="12">
    <source>
        <dbReference type="Pfam" id="PF02875"/>
    </source>
</evidence>
<evidence type="ECO:0000256" key="3">
    <source>
        <dbReference type="ARBA" id="ARBA00013025"/>
    </source>
</evidence>
<comment type="catalytic activity">
    <reaction evidence="10">
        <text>(6S)-5,6,7,8-tetrahydrofolyl-(gamma-L-Glu)(n) + L-glutamate + ATP = (6S)-5,6,7,8-tetrahydrofolyl-(gamma-L-Glu)(n+1) + ADP + phosphate + H(+)</text>
        <dbReference type="Rhea" id="RHEA:10580"/>
        <dbReference type="Rhea" id="RHEA-COMP:14738"/>
        <dbReference type="Rhea" id="RHEA-COMP:14740"/>
        <dbReference type="ChEBI" id="CHEBI:15378"/>
        <dbReference type="ChEBI" id="CHEBI:29985"/>
        <dbReference type="ChEBI" id="CHEBI:30616"/>
        <dbReference type="ChEBI" id="CHEBI:43474"/>
        <dbReference type="ChEBI" id="CHEBI:141005"/>
        <dbReference type="ChEBI" id="CHEBI:456216"/>
        <dbReference type="EC" id="6.3.2.17"/>
    </reaction>
</comment>
<keyword evidence="7 11" id="KW-0067">ATP-binding</keyword>
<keyword evidence="6 11" id="KW-0547">Nucleotide-binding</keyword>
<evidence type="ECO:0000259" key="13">
    <source>
        <dbReference type="Pfam" id="PF08245"/>
    </source>
</evidence>